<organism evidence="3 4">
    <name type="scientific">Anaeromyxobacter dehalogenans (strain ATCC BAA-258 / DSM 21875 / 2CP-1)</name>
    <dbReference type="NCBI Taxonomy" id="455488"/>
    <lineage>
        <taxon>Bacteria</taxon>
        <taxon>Pseudomonadati</taxon>
        <taxon>Myxococcota</taxon>
        <taxon>Myxococcia</taxon>
        <taxon>Myxococcales</taxon>
        <taxon>Cystobacterineae</taxon>
        <taxon>Anaeromyxobacteraceae</taxon>
        <taxon>Anaeromyxobacter</taxon>
    </lineage>
</organism>
<evidence type="ECO:0000256" key="1">
    <source>
        <dbReference type="SAM" id="MobiDB-lite"/>
    </source>
</evidence>
<dbReference type="InterPro" id="IPR007197">
    <property type="entry name" value="rSAM"/>
</dbReference>
<dbReference type="KEGG" id="acp:A2cp1_0731"/>
<evidence type="ECO:0000313" key="4">
    <source>
        <dbReference type="Proteomes" id="UP000007089"/>
    </source>
</evidence>
<dbReference type="InterPro" id="IPR018768">
    <property type="entry name" value="DUF2344"/>
</dbReference>
<evidence type="ECO:0000313" key="3">
    <source>
        <dbReference type="EMBL" id="ACL64086.1"/>
    </source>
</evidence>
<dbReference type="NCBIfam" id="TIGR03960">
    <property type="entry name" value="rSAM_fuse_unch"/>
    <property type="match status" value="1"/>
</dbReference>
<reference evidence="3" key="1">
    <citation type="submission" date="2009-01" db="EMBL/GenBank/DDBJ databases">
        <title>Complete sequence of Anaeromyxobacter dehalogenans 2CP-1.</title>
        <authorList>
            <consortium name="US DOE Joint Genome Institute"/>
            <person name="Lucas S."/>
            <person name="Copeland A."/>
            <person name="Lapidus A."/>
            <person name="Glavina del Rio T."/>
            <person name="Dalin E."/>
            <person name="Tice H."/>
            <person name="Bruce D."/>
            <person name="Goodwin L."/>
            <person name="Pitluck S."/>
            <person name="Saunders E."/>
            <person name="Brettin T."/>
            <person name="Detter J.C."/>
            <person name="Han C."/>
            <person name="Larimer F."/>
            <person name="Land M."/>
            <person name="Hauser L."/>
            <person name="Kyrpides N."/>
            <person name="Ovchinnikova G."/>
            <person name="Beliaev A.S."/>
            <person name="Richardson P."/>
        </authorList>
    </citation>
    <scope>NUCLEOTIDE SEQUENCE</scope>
    <source>
        <strain evidence="3">2CP-1</strain>
    </source>
</reference>
<sequence length="898" mass="98850">MKTDLALSSSALDELVLQAQKPSRYVGAEFGAVVKDLSAARVRFALAFPDTYEVGMSNLGFRLLYHLLNDRPEIACERVFLPWPDMEGMLRARGLPLFTLESRAAVRGFDVLGITLQFELAYTSALAMLDLAGIPLLARERGDEDPLVLGGGPCAFNPEPVADFFDAFAVGEGEEVALEIADAVAESGFRRGGATRPELLRRLARIPGVYVPSLFAPRYDPVSRTLAAIEPLLPGYEKVERRVMPDLNALPTSAYTRPLVPFMQTVHDRLPIELQRGCTRGCRFCQVGMITRPTRQRDPKQVLALAETGLRASGYEEVGLLSLSSGDYGALNGLLDDFLARWEGERIAMSLPSLRTETMNEALAQKIARIRKTGFTLAPEAATERMRAVINKGNREEDLLRAVESIFGNGWSLLKLYFMIGLPEERDEDVVAIAELAKRCLAAARRVLPKGEGSPAIHLGASTFVPKPFTPFQWEPMIPPEETRRRQALVTAALGGRNGAIQFKPHDSRQSSIEGALALGDRRVGTAVLAAYRRGQRLDGWTEWFDERNWLEAFAECEREHGVGLDWFAHRRRRLDEVLPWDRIDCGVTKAYLQKQLAAARNLAEVPDCVLEPCTVCGACDYDVVKNRTYEAKDYVPEPPRPPRPTDPPARTVVRVRYAKLGRLVALSHLETMHALLRAIRRAGLPVAYSQGYHPKPRVSFGPALPVGLESLCEHLDLDLLGAVDPQEVLARLAPELPEGLKVQEAHVLDPHAASISEAQRAVHYRAEFPRETWGEAVLEARVAAFREADQSVVTRAAPPRPRGKGRGQKVAARKQREIDLKDIVTHLAVEGPGAVAFSLRADPSGSAKPAEVLAAIFGEDGTPPRGVKVLKEGVSFARSGPGRPEPSQPRAPRYLDA</sequence>
<name>B8JD58_ANAD2</name>
<dbReference type="Pfam" id="PF19864">
    <property type="entry name" value="Radical_SAM_N2"/>
    <property type="match status" value="1"/>
</dbReference>
<dbReference type="AlphaFoldDB" id="B8JD58"/>
<evidence type="ECO:0000259" key="2">
    <source>
        <dbReference type="PROSITE" id="PS51918"/>
    </source>
</evidence>
<keyword evidence="4" id="KW-1185">Reference proteome</keyword>
<dbReference type="InterPro" id="IPR023404">
    <property type="entry name" value="rSAM_horseshoe"/>
</dbReference>
<dbReference type="GO" id="GO:0051536">
    <property type="term" value="F:iron-sulfur cluster binding"/>
    <property type="evidence" value="ECO:0007669"/>
    <property type="project" value="InterPro"/>
</dbReference>
<dbReference type="Pfam" id="PF10105">
    <property type="entry name" value="DUF2344"/>
    <property type="match status" value="1"/>
</dbReference>
<dbReference type="InterPro" id="IPR023862">
    <property type="entry name" value="CHP03960_rSAM"/>
</dbReference>
<dbReference type="SMART" id="SM00729">
    <property type="entry name" value="Elp3"/>
    <property type="match status" value="1"/>
</dbReference>
<dbReference type="SFLD" id="SFLDS00029">
    <property type="entry name" value="Radical_SAM"/>
    <property type="match status" value="1"/>
</dbReference>
<proteinExistence type="predicted"/>
<dbReference type="EMBL" id="CP001359">
    <property type="protein sequence ID" value="ACL64086.1"/>
    <property type="molecule type" value="Genomic_DNA"/>
</dbReference>
<gene>
    <name evidence="3" type="ordered locus">A2cp1_0731</name>
</gene>
<dbReference type="InterPro" id="IPR058240">
    <property type="entry name" value="rSAM_sf"/>
</dbReference>
<feature type="domain" description="Radical SAM core" evidence="2">
    <location>
        <begin position="264"/>
        <end position="500"/>
    </location>
</feature>
<dbReference type="HOGENOM" id="CLU_011543_2_2_7"/>
<protein>
    <submittedName>
        <fullName evidence="3">Radical SAM domain protein</fullName>
    </submittedName>
</protein>
<dbReference type="InterPro" id="IPR006638">
    <property type="entry name" value="Elp3/MiaA/NifB-like_rSAM"/>
</dbReference>
<dbReference type="CDD" id="cd01335">
    <property type="entry name" value="Radical_SAM"/>
    <property type="match status" value="1"/>
</dbReference>
<dbReference type="Gene3D" id="3.80.30.20">
    <property type="entry name" value="tm_1862 like domain"/>
    <property type="match status" value="1"/>
</dbReference>
<dbReference type="PROSITE" id="PS51918">
    <property type="entry name" value="RADICAL_SAM"/>
    <property type="match status" value="1"/>
</dbReference>
<dbReference type="Proteomes" id="UP000007089">
    <property type="component" value="Chromosome"/>
</dbReference>
<accession>B8JD58</accession>
<dbReference type="SUPFAM" id="SSF102114">
    <property type="entry name" value="Radical SAM enzymes"/>
    <property type="match status" value="1"/>
</dbReference>
<dbReference type="InterPro" id="IPR045784">
    <property type="entry name" value="Radical_SAM_N2"/>
</dbReference>
<dbReference type="SFLD" id="SFLDG01082">
    <property type="entry name" value="B12-binding_domain_containing"/>
    <property type="match status" value="1"/>
</dbReference>
<feature type="region of interest" description="Disordered" evidence="1">
    <location>
        <begin position="876"/>
        <end position="898"/>
    </location>
</feature>
<dbReference type="RefSeq" id="WP_012632114.1">
    <property type="nucleotide sequence ID" value="NC_011891.1"/>
</dbReference>
<dbReference type="GO" id="GO:0003824">
    <property type="term" value="F:catalytic activity"/>
    <property type="evidence" value="ECO:0007669"/>
    <property type="project" value="InterPro"/>
</dbReference>
<dbReference type="PANTHER" id="PTHR42731:SF1">
    <property type="entry name" value="RADICAL SAM DOMAIN PROTEIN"/>
    <property type="match status" value="1"/>
</dbReference>
<dbReference type="Pfam" id="PF04055">
    <property type="entry name" value="Radical_SAM"/>
    <property type="match status" value="1"/>
</dbReference>
<dbReference type="NCBIfam" id="TIGR03936">
    <property type="entry name" value="sam_1_link_chp"/>
    <property type="match status" value="1"/>
</dbReference>
<dbReference type="PANTHER" id="PTHR42731">
    <property type="entry name" value="SLL1084 PROTEIN"/>
    <property type="match status" value="1"/>
</dbReference>